<dbReference type="InterPro" id="IPR051906">
    <property type="entry name" value="TolC-like"/>
</dbReference>
<evidence type="ECO:0000313" key="9">
    <source>
        <dbReference type="EMBL" id="PWG81555.1"/>
    </source>
</evidence>
<protein>
    <submittedName>
        <fullName evidence="9">TolC family protein</fullName>
    </submittedName>
</protein>
<dbReference type="PANTHER" id="PTHR30026:SF20">
    <property type="entry name" value="OUTER MEMBRANE PROTEIN TOLC"/>
    <property type="match status" value="1"/>
</dbReference>
<keyword evidence="8" id="KW-0175">Coiled coil</keyword>
<evidence type="ECO:0000256" key="6">
    <source>
        <dbReference type="ARBA" id="ARBA00023136"/>
    </source>
</evidence>
<accession>A0A2U2PJH9</accession>
<comment type="caution">
    <text evidence="9">The sequence shown here is derived from an EMBL/GenBank/DDBJ whole genome shotgun (WGS) entry which is preliminary data.</text>
</comment>
<keyword evidence="10" id="KW-1185">Reference proteome</keyword>
<evidence type="ECO:0000256" key="7">
    <source>
        <dbReference type="ARBA" id="ARBA00023237"/>
    </source>
</evidence>
<comment type="similarity">
    <text evidence="2">Belongs to the outer membrane factor (OMF) (TC 1.B.17) family.</text>
</comment>
<organism evidence="9 10">
    <name type="scientific">Pararcticibacter amylolyticus</name>
    <dbReference type="NCBI Taxonomy" id="2173175"/>
    <lineage>
        <taxon>Bacteria</taxon>
        <taxon>Pseudomonadati</taxon>
        <taxon>Bacteroidota</taxon>
        <taxon>Sphingobacteriia</taxon>
        <taxon>Sphingobacteriales</taxon>
        <taxon>Sphingobacteriaceae</taxon>
        <taxon>Pararcticibacter</taxon>
    </lineage>
</organism>
<comment type="subcellular location">
    <subcellularLocation>
        <location evidence="1">Cell outer membrane</location>
    </subcellularLocation>
</comment>
<keyword evidence="3" id="KW-0813">Transport</keyword>
<proteinExistence type="inferred from homology"/>
<dbReference type="GO" id="GO:0015288">
    <property type="term" value="F:porin activity"/>
    <property type="evidence" value="ECO:0007669"/>
    <property type="project" value="TreeGrafter"/>
</dbReference>
<dbReference type="Proteomes" id="UP000245647">
    <property type="component" value="Unassembled WGS sequence"/>
</dbReference>
<feature type="coiled-coil region" evidence="8">
    <location>
        <begin position="384"/>
        <end position="411"/>
    </location>
</feature>
<keyword evidence="6" id="KW-0472">Membrane</keyword>
<keyword evidence="7" id="KW-0998">Cell outer membrane</keyword>
<dbReference type="EMBL" id="QEAS01000004">
    <property type="protein sequence ID" value="PWG81555.1"/>
    <property type="molecule type" value="Genomic_DNA"/>
</dbReference>
<evidence type="ECO:0000256" key="5">
    <source>
        <dbReference type="ARBA" id="ARBA00022692"/>
    </source>
</evidence>
<dbReference type="GO" id="GO:0015562">
    <property type="term" value="F:efflux transmembrane transporter activity"/>
    <property type="evidence" value="ECO:0007669"/>
    <property type="project" value="InterPro"/>
</dbReference>
<evidence type="ECO:0000256" key="1">
    <source>
        <dbReference type="ARBA" id="ARBA00004442"/>
    </source>
</evidence>
<evidence type="ECO:0000256" key="8">
    <source>
        <dbReference type="SAM" id="Coils"/>
    </source>
</evidence>
<dbReference type="PANTHER" id="PTHR30026">
    <property type="entry name" value="OUTER MEMBRANE PROTEIN TOLC"/>
    <property type="match status" value="1"/>
</dbReference>
<dbReference type="InterPro" id="IPR003423">
    <property type="entry name" value="OMP_efflux"/>
</dbReference>
<dbReference type="GO" id="GO:0009279">
    <property type="term" value="C:cell outer membrane"/>
    <property type="evidence" value="ECO:0007669"/>
    <property type="project" value="UniProtKB-SubCell"/>
</dbReference>
<reference evidence="9 10" key="1">
    <citation type="submission" date="2018-04" db="EMBL/GenBank/DDBJ databases">
        <title>Pedobacter chongqingensis sp. nov., isolated from a rottenly hemp rope.</title>
        <authorList>
            <person name="Cai Y."/>
        </authorList>
    </citation>
    <scope>NUCLEOTIDE SEQUENCE [LARGE SCALE GENOMIC DNA]</scope>
    <source>
        <strain evidence="9 10">FJ4-8</strain>
    </source>
</reference>
<sequence>MVMMTYYTGPLMLISDDDKAKILRGLTEKKLKRMKKIELLPLLLVVLTCTVYRAGAQDLVLSPEKARSLALENNRNLKKAQKEIEAARAGKASAYALGKPTLDGSLGGFYFTEPLTAFLPEVMGNASLTVTQVLYSGGKVQNARKVADAALGLQNARKELTEDEVLLKTETAYWQVVDAKEKVILAKKYIQMLDTLSRDLKNSYDAGLTYKNDLLKVNVQQNEAELNLTKARDGVTMAKLSLAQLTGLGESEFDVQDNIPGGFNGVLKEETISALERRPEVDMLSKAVRINELQEKLLAGDRKPVIALSGIGYGSFGRNIDMTKGKDDMKGFVGMASLSIPIFDWGGRKQKVVEQRFKTDAQKIELDETKEQIMLEIRNVRLSLNQSAQQVALAQKSLQQAEENLRLNQDRFDAGTVLGKDVLEAQVLWQQAYSNLIDAKAGYRINEARYKKAIGDY</sequence>
<evidence type="ECO:0000256" key="2">
    <source>
        <dbReference type="ARBA" id="ARBA00007613"/>
    </source>
</evidence>
<name>A0A2U2PJH9_9SPHI</name>
<dbReference type="Gene3D" id="1.20.1600.10">
    <property type="entry name" value="Outer membrane efflux proteins (OEP)"/>
    <property type="match status" value="1"/>
</dbReference>
<keyword evidence="4" id="KW-1134">Transmembrane beta strand</keyword>
<evidence type="ECO:0000256" key="4">
    <source>
        <dbReference type="ARBA" id="ARBA00022452"/>
    </source>
</evidence>
<keyword evidence="5" id="KW-0812">Transmembrane</keyword>
<dbReference type="AlphaFoldDB" id="A0A2U2PJH9"/>
<dbReference type="SUPFAM" id="SSF56954">
    <property type="entry name" value="Outer membrane efflux proteins (OEP)"/>
    <property type="match status" value="1"/>
</dbReference>
<evidence type="ECO:0000256" key="3">
    <source>
        <dbReference type="ARBA" id="ARBA00022448"/>
    </source>
</evidence>
<evidence type="ECO:0000313" key="10">
    <source>
        <dbReference type="Proteomes" id="UP000245647"/>
    </source>
</evidence>
<dbReference type="Pfam" id="PF02321">
    <property type="entry name" value="OEP"/>
    <property type="match status" value="2"/>
</dbReference>
<dbReference type="GO" id="GO:1990281">
    <property type="term" value="C:efflux pump complex"/>
    <property type="evidence" value="ECO:0007669"/>
    <property type="project" value="TreeGrafter"/>
</dbReference>
<gene>
    <name evidence="9" type="ORF">DDR33_06920</name>
</gene>